<dbReference type="Pfam" id="PF13413">
    <property type="entry name" value="HTH_25"/>
    <property type="match status" value="1"/>
</dbReference>
<evidence type="ECO:0000256" key="9">
    <source>
        <dbReference type="ARBA" id="ARBA00022989"/>
    </source>
</evidence>
<evidence type="ECO:0000256" key="1">
    <source>
        <dbReference type="ARBA" id="ARBA00004651"/>
    </source>
</evidence>
<feature type="compositionally biased region" description="Basic and acidic residues" evidence="14">
    <location>
        <begin position="1038"/>
        <end position="1073"/>
    </location>
</feature>
<keyword evidence="11 15" id="KW-0472">Membrane</keyword>
<dbReference type="InterPro" id="IPR050206">
    <property type="entry name" value="FtsK/SpoIIIE/SftA"/>
</dbReference>
<name>A0A9P9Z874_9POAL</name>
<evidence type="ECO:0000313" key="18">
    <source>
        <dbReference type="Proteomes" id="UP001151287"/>
    </source>
</evidence>
<feature type="region of interest" description="Disordered" evidence="14">
    <location>
        <begin position="821"/>
        <end position="863"/>
    </location>
</feature>
<dbReference type="InterPro" id="IPR036390">
    <property type="entry name" value="WH_DNA-bd_sf"/>
</dbReference>
<dbReference type="GO" id="GO:0007059">
    <property type="term" value="P:chromosome segregation"/>
    <property type="evidence" value="ECO:0007669"/>
    <property type="project" value="UniProtKB-KW"/>
</dbReference>
<dbReference type="SMART" id="SM00843">
    <property type="entry name" value="Ftsk_gamma"/>
    <property type="match status" value="1"/>
</dbReference>
<keyword evidence="6" id="KW-0547">Nucleotide-binding</keyword>
<dbReference type="GO" id="GO:0003677">
    <property type="term" value="F:DNA binding"/>
    <property type="evidence" value="ECO:0007669"/>
    <property type="project" value="UniProtKB-KW"/>
</dbReference>
<organism evidence="17 18">
    <name type="scientific">Rhynchospora breviuscula</name>
    <dbReference type="NCBI Taxonomy" id="2022672"/>
    <lineage>
        <taxon>Eukaryota</taxon>
        <taxon>Viridiplantae</taxon>
        <taxon>Streptophyta</taxon>
        <taxon>Embryophyta</taxon>
        <taxon>Tracheophyta</taxon>
        <taxon>Spermatophyta</taxon>
        <taxon>Magnoliopsida</taxon>
        <taxon>Liliopsida</taxon>
        <taxon>Poales</taxon>
        <taxon>Cyperaceae</taxon>
        <taxon>Cyperoideae</taxon>
        <taxon>Rhynchosporeae</taxon>
        <taxon>Rhynchospora</taxon>
    </lineage>
</organism>
<dbReference type="CDD" id="cd01127">
    <property type="entry name" value="TrwB_TraG_TraD_VirD4"/>
    <property type="match status" value="1"/>
</dbReference>
<dbReference type="InterPro" id="IPR002543">
    <property type="entry name" value="FtsK_dom"/>
</dbReference>
<keyword evidence="4" id="KW-0132">Cell division</keyword>
<feature type="transmembrane region" description="Helical" evidence="15">
    <location>
        <begin position="100"/>
        <end position="120"/>
    </location>
</feature>
<dbReference type="GO" id="GO:0051301">
    <property type="term" value="P:cell division"/>
    <property type="evidence" value="ECO:0007669"/>
    <property type="project" value="UniProtKB-KW"/>
</dbReference>
<evidence type="ECO:0000256" key="12">
    <source>
        <dbReference type="ARBA" id="ARBA00023306"/>
    </source>
</evidence>
<evidence type="ECO:0000256" key="2">
    <source>
        <dbReference type="ARBA" id="ARBA00006474"/>
    </source>
</evidence>
<dbReference type="PANTHER" id="PTHR22683:SF41">
    <property type="entry name" value="DNA TRANSLOCASE FTSK"/>
    <property type="match status" value="1"/>
</dbReference>
<proteinExistence type="inferred from homology"/>
<feature type="compositionally biased region" description="Low complexity" evidence="14">
    <location>
        <begin position="1"/>
        <end position="29"/>
    </location>
</feature>
<keyword evidence="10" id="KW-0238">DNA-binding</keyword>
<evidence type="ECO:0000256" key="13">
    <source>
        <dbReference type="ARBA" id="ARBA00025923"/>
    </source>
</evidence>
<evidence type="ECO:0000259" key="16">
    <source>
        <dbReference type="PROSITE" id="PS50901"/>
    </source>
</evidence>
<dbReference type="Proteomes" id="UP001151287">
    <property type="component" value="Unassembled WGS sequence"/>
</dbReference>
<comment type="similarity">
    <text evidence="2">Belongs to the FtsK/SpoIIIE/SftA family.</text>
</comment>
<dbReference type="SMART" id="SM00382">
    <property type="entry name" value="AAA"/>
    <property type="match status" value="1"/>
</dbReference>
<protein>
    <recommendedName>
        <fullName evidence="16">FtsK domain-containing protein</fullName>
    </recommendedName>
</protein>
<comment type="caution">
    <text evidence="17">The sequence shown here is derived from an EMBL/GenBank/DDBJ whole genome shotgun (WGS) entry which is preliminary data.</text>
</comment>
<dbReference type="Gene3D" id="1.10.10.10">
    <property type="entry name" value="Winged helix-like DNA-binding domain superfamily/Winged helix DNA-binding domain"/>
    <property type="match status" value="1"/>
</dbReference>
<feature type="region of interest" description="Disordered" evidence="14">
    <location>
        <begin position="1"/>
        <end position="52"/>
    </location>
</feature>
<dbReference type="InterPro" id="IPR027417">
    <property type="entry name" value="P-loop_NTPase"/>
</dbReference>
<evidence type="ECO:0000256" key="3">
    <source>
        <dbReference type="ARBA" id="ARBA00022475"/>
    </source>
</evidence>
<feature type="compositionally biased region" description="Basic residues" evidence="14">
    <location>
        <begin position="30"/>
        <end position="45"/>
    </location>
</feature>
<comment type="subunit">
    <text evidence="13">Homohexamer. Forms a ring that surrounds DNA.</text>
</comment>
<evidence type="ECO:0000256" key="5">
    <source>
        <dbReference type="ARBA" id="ARBA00022692"/>
    </source>
</evidence>
<evidence type="ECO:0000256" key="15">
    <source>
        <dbReference type="SAM" id="Phobius"/>
    </source>
</evidence>
<dbReference type="InterPro" id="IPR041027">
    <property type="entry name" value="FtsK_alpha"/>
</dbReference>
<feature type="domain" description="FtsK" evidence="16">
    <location>
        <begin position="497"/>
        <end position="697"/>
    </location>
</feature>
<keyword evidence="12" id="KW-0131">Cell cycle</keyword>
<dbReference type="SUPFAM" id="SSF46785">
    <property type="entry name" value="Winged helix' DNA-binding domain"/>
    <property type="match status" value="1"/>
</dbReference>
<reference evidence="17" key="1">
    <citation type="journal article" date="2022" name="Cell">
        <title>Repeat-based holocentromeres influence genome architecture and karyotype evolution.</title>
        <authorList>
            <person name="Hofstatter P.G."/>
            <person name="Thangavel G."/>
            <person name="Lux T."/>
            <person name="Neumann P."/>
            <person name="Vondrak T."/>
            <person name="Novak P."/>
            <person name="Zhang M."/>
            <person name="Costa L."/>
            <person name="Castellani M."/>
            <person name="Scott A."/>
            <person name="Toegelov H."/>
            <person name="Fuchs J."/>
            <person name="Mata-Sucre Y."/>
            <person name="Dias Y."/>
            <person name="Vanzela A.L.L."/>
            <person name="Huettel B."/>
            <person name="Almeida C.C.S."/>
            <person name="Simkova H."/>
            <person name="Souza G."/>
            <person name="Pedrosa-Harand A."/>
            <person name="Macas J."/>
            <person name="Mayer K.F.X."/>
            <person name="Houben A."/>
            <person name="Marques A."/>
        </authorList>
    </citation>
    <scope>NUCLEOTIDE SEQUENCE</scope>
    <source>
        <strain evidence="17">RhyBre1mFocal</strain>
    </source>
</reference>
<dbReference type="InterPro" id="IPR036388">
    <property type="entry name" value="WH-like_DNA-bd_sf"/>
</dbReference>
<dbReference type="Gene3D" id="3.30.980.40">
    <property type="match status" value="1"/>
</dbReference>
<dbReference type="InterPro" id="IPR003593">
    <property type="entry name" value="AAA+_ATPase"/>
</dbReference>
<dbReference type="Pfam" id="PF01580">
    <property type="entry name" value="FtsK_SpoIIIE"/>
    <property type="match status" value="1"/>
</dbReference>
<dbReference type="SUPFAM" id="SSF52540">
    <property type="entry name" value="P-loop containing nucleoside triphosphate hydrolases"/>
    <property type="match status" value="1"/>
</dbReference>
<dbReference type="InterPro" id="IPR025199">
    <property type="entry name" value="FtsK_4TM"/>
</dbReference>
<feature type="region of interest" description="Disordered" evidence="14">
    <location>
        <begin position="259"/>
        <end position="325"/>
    </location>
</feature>
<sequence length="1383" mass="145915">MATRTSSPAASRSRTTSSTSRSGAGSRGKATAKKKTGAASKRRPAPRAVRNGPSPVARLFGLLGSGVGSVWLSTAHAFGSGVRKVGASAGELEPEHRRDGVGLFLVGLAVVVAGSTWFGLAGSLGGAVRGLVEGAVGVLAWTVPLVLGVVAWRNLRDPEHNGPAGRQLIGWSALSLGVLGIVQSAKGAPQPADGDLSPLREGGGVVGFLVEKVLTDLLGSDVVAVCLLTLVAAFGVLVVTATPVYRIPDRLREGRDRLLGRTAYDDEPEAEEAPAPRPRKRRSSSDEVFDPDMGDPAYDTPVLEEPARPKRKKPAPSPEPEPVVAETHAPVVEPAPTPELAPPPHEALPARAEQLTLSGDITYTLPTSTALKAGTAHKTRTSASDAVVDRLTQVLEEFGVDAKVSGYTRGPTVTRYEVELGAGVKVEKITALSKNIAYAVASADVRILSPIPGKSAIGVEIPNTDKEIVSLGDVLRSSTARNDHHPMVVGLGKDVEGGFVCANLAKMPHLLVAGATGSGKSSFINSMITSILMRSTPDEVRMIMVDPKRVELNAYEGVPHLITPIITNPKKAAEALQWVVREMDMRYDDLAAFGFRHIDDFNKAVRAGTVTVPPGSERTLAPYPYLLVIVDELADLMMVSPRDVEDSVVRITQLARAAGIHLVLATQRPSVDVVTGLIKANVPSRLAFATSSLGDSRVILDQPGAEKLVGQGDGLFLPMGASKPVRVQGSWVGEGEIAGVVKHCTDQLKPTYREDVTVPQTSDRVLDDDIGDDLELVVQAVELVVSTQFGSTSMLQRKLRVGFAKAGRLMDILESRGIVGPSEGSKALNPDTDHRTDVLDAGPSDPRDEVHLETGGPGPAPEVTVRRNARLALAVLVVSLLLAVGYLVRGLGGGGLGAWVPAVLLLALSAQQALTLRDARTPLLVADDLGIRVRLGGTWRGLPWHEVREIVVEPRTSLLHDGRLLVEPVDPEAAFADLNPRAVRDLRLSRQVYGGPLVVPLGMTTTITPGRVPLVADLTDLAAGRARVVEVAGLIQRGPDRRPDAGESHDAGPVGREHEDQQGSGVAEDRRAPETGPVDDTARRGPAEDEPFDQEAYDEPSTPGARLATTRSTLGAVRVRLAAATRIGAEREADDAVLEDFEPEVVALIGPRLREARERVGLTVAGVSDRTRIRAHVVEAMENEDFAPCGGDFYARGHLRTVAGVLGLDPAPLVADFDAAYAHEPVSASTVLHARGGAATGFVARLRESVRATLQGPRWSVVAAVALCLVLAWSVARFATAGTEEAQAPAPQDSAQLAAEAGSTTRLLVRAPEQATRVTVRDAEGTVVHRGRVTPGHPERVTGSGPLTVTAEIAGAARVSTRDAQWQRTGAERTVEALATTLG</sequence>
<dbReference type="Gene3D" id="1.10.260.40">
    <property type="entry name" value="lambda repressor-like DNA-binding domains"/>
    <property type="match status" value="1"/>
</dbReference>
<dbReference type="EMBL" id="JAMQYH010000043">
    <property type="protein sequence ID" value="KAJ1684098.1"/>
    <property type="molecule type" value="Genomic_DNA"/>
</dbReference>
<evidence type="ECO:0000256" key="4">
    <source>
        <dbReference type="ARBA" id="ARBA00022618"/>
    </source>
</evidence>
<evidence type="ECO:0000313" key="17">
    <source>
        <dbReference type="EMBL" id="KAJ1684098.1"/>
    </source>
</evidence>
<dbReference type="Pfam" id="PF17854">
    <property type="entry name" value="FtsK_alpha"/>
    <property type="match status" value="1"/>
</dbReference>
<evidence type="ECO:0000256" key="11">
    <source>
        <dbReference type="ARBA" id="ARBA00023136"/>
    </source>
</evidence>
<keyword evidence="3" id="KW-1003">Cell membrane</keyword>
<dbReference type="InterPro" id="IPR010982">
    <property type="entry name" value="Lambda_DNA-bd_dom_sf"/>
</dbReference>
<dbReference type="Gene3D" id="3.40.50.300">
    <property type="entry name" value="P-loop containing nucleotide triphosphate hydrolases"/>
    <property type="match status" value="1"/>
</dbReference>
<evidence type="ECO:0000256" key="7">
    <source>
        <dbReference type="ARBA" id="ARBA00022829"/>
    </source>
</evidence>
<accession>A0A9P9Z874</accession>
<evidence type="ECO:0000256" key="6">
    <source>
        <dbReference type="ARBA" id="ARBA00022741"/>
    </source>
</evidence>
<dbReference type="PROSITE" id="PS50901">
    <property type="entry name" value="FTSK"/>
    <property type="match status" value="1"/>
</dbReference>
<dbReference type="Pfam" id="PF13491">
    <property type="entry name" value="FtsK_4TM"/>
    <property type="match status" value="1"/>
</dbReference>
<gene>
    <name evidence="17" type="ORF">LUZ63_020667</name>
</gene>
<evidence type="ECO:0000256" key="14">
    <source>
        <dbReference type="SAM" id="MobiDB-lite"/>
    </source>
</evidence>
<feature type="compositionally biased region" description="Acidic residues" evidence="14">
    <location>
        <begin position="1088"/>
        <end position="1098"/>
    </location>
</feature>
<dbReference type="InterPro" id="IPR018541">
    <property type="entry name" value="Ftsk_gamma"/>
</dbReference>
<dbReference type="Pfam" id="PF09397">
    <property type="entry name" value="FtsK_gamma"/>
    <property type="match status" value="1"/>
</dbReference>
<feature type="transmembrane region" description="Helical" evidence="15">
    <location>
        <begin position="222"/>
        <end position="245"/>
    </location>
</feature>
<dbReference type="GO" id="GO:0005886">
    <property type="term" value="C:plasma membrane"/>
    <property type="evidence" value="ECO:0007669"/>
    <property type="project" value="UniProtKB-SubCell"/>
</dbReference>
<keyword evidence="5 15" id="KW-0812">Transmembrane</keyword>
<keyword evidence="7" id="KW-0159">Chromosome partition</keyword>
<dbReference type="PANTHER" id="PTHR22683">
    <property type="entry name" value="SPORULATION PROTEIN RELATED"/>
    <property type="match status" value="1"/>
</dbReference>
<comment type="subcellular location">
    <subcellularLocation>
        <location evidence="1">Cell membrane</location>
        <topology evidence="1">Multi-pass membrane protein</topology>
    </subcellularLocation>
</comment>
<dbReference type="GO" id="GO:0005524">
    <property type="term" value="F:ATP binding"/>
    <property type="evidence" value="ECO:0007669"/>
    <property type="project" value="UniProtKB-KW"/>
</dbReference>
<dbReference type="OrthoDB" id="6742454at2759"/>
<keyword evidence="9 15" id="KW-1133">Transmembrane helix</keyword>
<feature type="region of interest" description="Disordered" evidence="14">
    <location>
        <begin position="1034"/>
        <end position="1110"/>
    </location>
</feature>
<keyword evidence="18" id="KW-1185">Reference proteome</keyword>
<keyword evidence="8" id="KW-0067">ATP-binding</keyword>
<evidence type="ECO:0000256" key="8">
    <source>
        <dbReference type="ARBA" id="ARBA00022840"/>
    </source>
</evidence>
<evidence type="ECO:0000256" key="10">
    <source>
        <dbReference type="ARBA" id="ARBA00023125"/>
    </source>
</evidence>
<feature type="transmembrane region" description="Helical" evidence="15">
    <location>
        <begin position="132"/>
        <end position="152"/>
    </location>
</feature>